<evidence type="ECO:0000313" key="1">
    <source>
        <dbReference type="EMBL" id="CAD8142223.1"/>
    </source>
</evidence>
<comment type="caution">
    <text evidence="1">The sequence shown here is derived from an EMBL/GenBank/DDBJ whole genome shotgun (WGS) entry which is preliminary data.</text>
</comment>
<dbReference type="AlphaFoldDB" id="A0A8S1SNX7"/>
<gene>
    <name evidence="1" type="ORF">PPENT_87.1.T0110027</name>
</gene>
<reference evidence="1" key="1">
    <citation type="submission" date="2021-01" db="EMBL/GenBank/DDBJ databases">
        <authorList>
            <consortium name="Genoscope - CEA"/>
            <person name="William W."/>
        </authorList>
    </citation>
    <scope>NUCLEOTIDE SEQUENCE</scope>
</reference>
<name>A0A8S1SNX7_9CILI</name>
<protein>
    <submittedName>
        <fullName evidence="1">Uncharacterized protein</fullName>
    </submittedName>
</protein>
<organism evidence="1 2">
    <name type="scientific">Paramecium pentaurelia</name>
    <dbReference type="NCBI Taxonomy" id="43138"/>
    <lineage>
        <taxon>Eukaryota</taxon>
        <taxon>Sar</taxon>
        <taxon>Alveolata</taxon>
        <taxon>Ciliophora</taxon>
        <taxon>Intramacronucleata</taxon>
        <taxon>Oligohymenophorea</taxon>
        <taxon>Peniculida</taxon>
        <taxon>Parameciidae</taxon>
        <taxon>Paramecium</taxon>
    </lineage>
</organism>
<evidence type="ECO:0000313" key="2">
    <source>
        <dbReference type="Proteomes" id="UP000689195"/>
    </source>
</evidence>
<dbReference type="Proteomes" id="UP000689195">
    <property type="component" value="Unassembled WGS sequence"/>
</dbReference>
<dbReference type="OrthoDB" id="63070at2759"/>
<accession>A0A8S1SNX7</accession>
<proteinExistence type="predicted"/>
<keyword evidence="2" id="KW-1185">Reference proteome</keyword>
<dbReference type="EMBL" id="CAJJDO010000011">
    <property type="protein sequence ID" value="CAD8142223.1"/>
    <property type="molecule type" value="Genomic_DNA"/>
</dbReference>
<sequence>MFQNLITTILQQLHLDIKNIKIWKFKDGQMIDQIQSLIQKQGFFLEQPNGKALNHQNSFNHQYYACIQIKMKMNEYLEVEIKLQKYGKWIVNQLKLNSNISFRSIKIMLIKQSQILIQMVSCGWDSQIILGKKDCSMAQQFKYIFQQSIQDIGMSIRFLEDDTIVWCQFNQPFLQVFKLQNRTFQERFDLKVQLKELIIEMTFSTLICFSYNIYQKQKFLFQVNQKCILYERILNQFFFAILLIYNQCCRNITDDGRYLVNWNKKQKQLQIYKIQYERKLQLYLFLKTLICFYN</sequence>